<keyword evidence="1" id="KW-0812">Transmembrane</keyword>
<organism evidence="2 3">
    <name type="scientific">candidate division MSBL1 archaeon SCGC-AAA259D14</name>
    <dbReference type="NCBI Taxonomy" id="1698261"/>
    <lineage>
        <taxon>Archaea</taxon>
        <taxon>Methanobacteriati</taxon>
        <taxon>Methanobacteriota</taxon>
        <taxon>candidate division MSBL1</taxon>
    </lineage>
</organism>
<evidence type="ECO:0000256" key="1">
    <source>
        <dbReference type="SAM" id="Phobius"/>
    </source>
</evidence>
<keyword evidence="3" id="KW-1185">Reference proteome</keyword>
<evidence type="ECO:0000313" key="3">
    <source>
        <dbReference type="Proteomes" id="UP000070589"/>
    </source>
</evidence>
<dbReference type="Proteomes" id="UP000070589">
    <property type="component" value="Unassembled WGS sequence"/>
</dbReference>
<dbReference type="EMBL" id="LHXL01000022">
    <property type="protein sequence ID" value="KXA89811.1"/>
    <property type="molecule type" value="Genomic_DNA"/>
</dbReference>
<name>A0A133U6K3_9EURY</name>
<accession>A0A133U6K3</accession>
<protein>
    <submittedName>
        <fullName evidence="2">Uncharacterized protein</fullName>
    </submittedName>
</protein>
<reference evidence="2 3" key="1">
    <citation type="journal article" date="2016" name="Sci. Rep.">
        <title>Metabolic traits of an uncultured archaeal lineage -MSBL1- from brine pools of the Red Sea.</title>
        <authorList>
            <person name="Mwirichia R."/>
            <person name="Alam I."/>
            <person name="Rashid M."/>
            <person name="Vinu M."/>
            <person name="Ba-Alawi W."/>
            <person name="Anthony Kamau A."/>
            <person name="Kamanda Ngugi D."/>
            <person name="Goker M."/>
            <person name="Klenk H.P."/>
            <person name="Bajic V."/>
            <person name="Stingl U."/>
        </authorList>
    </citation>
    <scope>NUCLEOTIDE SEQUENCE [LARGE SCALE GENOMIC DNA]</scope>
    <source>
        <strain evidence="2">SCGC-AAA259D14</strain>
    </source>
</reference>
<keyword evidence="1" id="KW-1133">Transmembrane helix</keyword>
<evidence type="ECO:0000313" key="2">
    <source>
        <dbReference type="EMBL" id="KXA89811.1"/>
    </source>
</evidence>
<gene>
    <name evidence="2" type="ORF">AKJ62_02290</name>
</gene>
<comment type="caution">
    <text evidence="2">The sequence shown here is derived from an EMBL/GenBank/DDBJ whole genome shotgun (WGS) entry which is preliminary data.</text>
</comment>
<proteinExistence type="predicted"/>
<feature type="transmembrane region" description="Helical" evidence="1">
    <location>
        <begin position="60"/>
        <end position="80"/>
    </location>
</feature>
<sequence length="84" mass="9147">MVSLDPGESATVRSTLQDLDAGETYRVNLDGCVKQFEVESQKIGGEPLEPREEKTERGVSTLPIAIVIIIAIILVVIVVVQGRR</sequence>
<keyword evidence="1" id="KW-0472">Membrane</keyword>
<dbReference type="AlphaFoldDB" id="A0A133U6K3"/>